<dbReference type="EMBL" id="RQGI01000001">
    <property type="protein sequence ID" value="TGL75471.1"/>
    <property type="molecule type" value="Genomic_DNA"/>
</dbReference>
<comment type="caution">
    <text evidence="1">The sequence shown here is derived from an EMBL/GenBank/DDBJ whole genome shotgun (WGS) entry which is preliminary data.</text>
</comment>
<organism evidence="1 2">
    <name type="scientific">Leptospira levettii</name>
    <dbReference type="NCBI Taxonomy" id="2023178"/>
    <lineage>
        <taxon>Bacteria</taxon>
        <taxon>Pseudomonadati</taxon>
        <taxon>Spirochaetota</taxon>
        <taxon>Spirochaetia</taxon>
        <taxon>Leptospirales</taxon>
        <taxon>Leptospiraceae</taxon>
        <taxon>Leptospira</taxon>
    </lineage>
</organism>
<reference evidence="2" key="1">
    <citation type="journal article" date="2019" name="PLoS Negl. Trop. Dis.">
        <title>Revisiting the worldwide diversity of Leptospira species in the environment.</title>
        <authorList>
            <person name="Vincent A.T."/>
            <person name="Schiettekatte O."/>
            <person name="Bourhy P."/>
            <person name="Veyrier F.J."/>
            <person name="Picardeau M."/>
        </authorList>
    </citation>
    <scope>NUCLEOTIDE SEQUENCE [LARGE SCALE GENOMIC DNA]</scope>
    <source>
        <strain evidence="2">201702449</strain>
    </source>
</reference>
<name>A0ABY2MU04_9LEPT</name>
<dbReference type="SUPFAM" id="SSF54427">
    <property type="entry name" value="NTF2-like"/>
    <property type="match status" value="1"/>
</dbReference>
<proteinExistence type="predicted"/>
<keyword evidence="2" id="KW-1185">Reference proteome</keyword>
<dbReference type="Gene3D" id="3.10.450.50">
    <property type="match status" value="1"/>
</dbReference>
<protein>
    <submittedName>
        <fullName evidence="1">Ester cyclase</fullName>
    </submittedName>
</protein>
<evidence type="ECO:0000313" key="2">
    <source>
        <dbReference type="Proteomes" id="UP000297352"/>
    </source>
</evidence>
<dbReference type="Proteomes" id="UP000297352">
    <property type="component" value="Unassembled WGS sequence"/>
</dbReference>
<dbReference type="PANTHER" id="PTHR38436:SF1">
    <property type="entry name" value="ESTER CYCLASE"/>
    <property type="match status" value="1"/>
</dbReference>
<dbReference type="Pfam" id="PF07366">
    <property type="entry name" value="SnoaL"/>
    <property type="match status" value="1"/>
</dbReference>
<accession>A0ABY2MU04</accession>
<sequence>MKKIIVEEFIKATNSRNWKKVLSLTHSNFIRHSSSIPNEIQGNHSLVEFHKNELKTFPDLDEKIEFLIEENDLVAARIKFTGTQKGKLGKLAPSNKILSASFNCFFKIVDNKISDTWVEYDNLNGLMQLGHINSDLI</sequence>
<dbReference type="InterPro" id="IPR009959">
    <property type="entry name" value="Cyclase_SnoaL-like"/>
</dbReference>
<dbReference type="PANTHER" id="PTHR38436">
    <property type="entry name" value="POLYKETIDE CYCLASE SNOAL-LIKE DOMAIN"/>
    <property type="match status" value="1"/>
</dbReference>
<dbReference type="InterPro" id="IPR032710">
    <property type="entry name" value="NTF2-like_dom_sf"/>
</dbReference>
<dbReference type="RefSeq" id="WP_100721665.1">
    <property type="nucleotide sequence ID" value="NZ_RQGI01000001.1"/>
</dbReference>
<evidence type="ECO:0000313" key="1">
    <source>
        <dbReference type="EMBL" id="TGL75471.1"/>
    </source>
</evidence>
<gene>
    <name evidence="1" type="ORF">EHQ60_00005</name>
</gene>